<protein>
    <submittedName>
        <fullName evidence="2">Glycosyl hydrolase</fullName>
    </submittedName>
</protein>
<evidence type="ECO:0000256" key="1">
    <source>
        <dbReference type="SAM" id="Phobius"/>
    </source>
</evidence>
<name>A0A0D2NLS1_9CHLO</name>
<sequence length="99" mass="10417">MLIGIAGNVIKQNAISPPPRDPSMASEEEAGRAGKNFVRAALLGLGATFAGVLLFSAPEYLAQFASVKLPELLTQPGVQVSLKCAGSAFANWVITAYYY</sequence>
<dbReference type="Proteomes" id="UP000054498">
    <property type="component" value="Unassembled WGS sequence"/>
</dbReference>
<dbReference type="AlphaFoldDB" id="A0A0D2NLS1"/>
<evidence type="ECO:0000313" key="3">
    <source>
        <dbReference type="Proteomes" id="UP000054498"/>
    </source>
</evidence>
<dbReference type="GO" id="GO:0016787">
    <property type="term" value="F:hydrolase activity"/>
    <property type="evidence" value="ECO:0007669"/>
    <property type="project" value="UniProtKB-KW"/>
</dbReference>
<keyword evidence="2" id="KW-0378">Hydrolase</keyword>
<keyword evidence="1" id="KW-1133">Transmembrane helix</keyword>
<dbReference type="GeneID" id="25735221"/>
<keyword evidence="1" id="KW-0812">Transmembrane</keyword>
<feature type="transmembrane region" description="Helical" evidence="1">
    <location>
        <begin position="37"/>
        <end position="57"/>
    </location>
</feature>
<dbReference type="KEGG" id="mng:MNEG_2343"/>
<accession>A0A0D2NLS1</accession>
<gene>
    <name evidence="2" type="ORF">MNEG_2343</name>
</gene>
<keyword evidence="3" id="KW-1185">Reference proteome</keyword>
<evidence type="ECO:0000313" key="2">
    <source>
        <dbReference type="EMBL" id="KIZ05621.1"/>
    </source>
</evidence>
<proteinExistence type="predicted"/>
<dbReference type="OrthoDB" id="525159at2759"/>
<reference evidence="2 3" key="1">
    <citation type="journal article" date="2013" name="BMC Genomics">
        <title>Reconstruction of the lipid metabolism for the microalga Monoraphidium neglectum from its genome sequence reveals characteristics suitable for biofuel production.</title>
        <authorList>
            <person name="Bogen C."/>
            <person name="Al-Dilaimi A."/>
            <person name="Albersmeier A."/>
            <person name="Wichmann J."/>
            <person name="Grundmann M."/>
            <person name="Rupp O."/>
            <person name="Lauersen K.J."/>
            <person name="Blifernez-Klassen O."/>
            <person name="Kalinowski J."/>
            <person name="Goesmann A."/>
            <person name="Mussgnug J.H."/>
            <person name="Kruse O."/>
        </authorList>
    </citation>
    <scope>NUCLEOTIDE SEQUENCE [LARGE SCALE GENOMIC DNA]</scope>
    <source>
        <strain evidence="2 3">SAG 48.87</strain>
    </source>
</reference>
<dbReference type="RefSeq" id="XP_013904640.1">
    <property type="nucleotide sequence ID" value="XM_014049186.1"/>
</dbReference>
<organism evidence="2 3">
    <name type="scientific">Monoraphidium neglectum</name>
    <dbReference type="NCBI Taxonomy" id="145388"/>
    <lineage>
        <taxon>Eukaryota</taxon>
        <taxon>Viridiplantae</taxon>
        <taxon>Chlorophyta</taxon>
        <taxon>core chlorophytes</taxon>
        <taxon>Chlorophyceae</taxon>
        <taxon>CS clade</taxon>
        <taxon>Sphaeropleales</taxon>
        <taxon>Selenastraceae</taxon>
        <taxon>Monoraphidium</taxon>
    </lineage>
</organism>
<dbReference type="EMBL" id="KK100481">
    <property type="protein sequence ID" value="KIZ05621.1"/>
    <property type="molecule type" value="Genomic_DNA"/>
</dbReference>
<keyword evidence="1" id="KW-0472">Membrane</keyword>